<evidence type="ECO:0000313" key="3">
    <source>
        <dbReference type="Proteomes" id="UP000220836"/>
    </source>
</evidence>
<evidence type="ECO:0000256" key="1">
    <source>
        <dbReference type="SAM" id="MobiDB-lite"/>
    </source>
</evidence>
<reference evidence="2 3" key="1">
    <citation type="submission" date="2017-05" db="EMBL/GenBank/DDBJ databases">
        <authorList>
            <person name="Song R."/>
            <person name="Chenine A.L."/>
            <person name="Ruprecht R.M."/>
        </authorList>
    </citation>
    <scope>NUCLEOTIDE SEQUENCE [LARGE SCALE GENOMIC DNA]</scope>
    <source>
        <strain evidence="2 3">CECT 8663</strain>
    </source>
</reference>
<feature type="region of interest" description="Disordered" evidence="1">
    <location>
        <begin position="1"/>
        <end position="28"/>
    </location>
</feature>
<name>A0A238KZK1_9RHOB</name>
<protein>
    <submittedName>
        <fullName evidence="2">Uncharacterized protein</fullName>
    </submittedName>
</protein>
<dbReference type="EMBL" id="FXYH01000017">
    <property type="protein sequence ID" value="SMX48264.1"/>
    <property type="molecule type" value="Genomic_DNA"/>
</dbReference>
<evidence type="ECO:0000313" key="2">
    <source>
        <dbReference type="EMBL" id="SMX48264.1"/>
    </source>
</evidence>
<dbReference type="AlphaFoldDB" id="A0A238KZK1"/>
<proteinExistence type="predicted"/>
<gene>
    <name evidence="2" type="ORF">PEV8663_03788</name>
</gene>
<organism evidence="2 3">
    <name type="scientific">Pelagimonas varians</name>
    <dbReference type="NCBI Taxonomy" id="696760"/>
    <lineage>
        <taxon>Bacteria</taxon>
        <taxon>Pseudomonadati</taxon>
        <taxon>Pseudomonadota</taxon>
        <taxon>Alphaproteobacteria</taxon>
        <taxon>Rhodobacterales</taxon>
        <taxon>Roseobacteraceae</taxon>
        <taxon>Pelagimonas</taxon>
    </lineage>
</organism>
<accession>A0A238KZK1</accession>
<keyword evidence="3" id="KW-1185">Reference proteome</keyword>
<dbReference type="Proteomes" id="UP000220836">
    <property type="component" value="Unassembled WGS sequence"/>
</dbReference>
<sequence>MQCSDRNEGAGHTSTDGADRQGQGRPELACQFSAAKTVKALAERFLGMAPLRLAGGSVTAIFQHQ</sequence>